<evidence type="ECO:0000313" key="2">
    <source>
        <dbReference type="EMBL" id="SMG02034.1"/>
    </source>
</evidence>
<evidence type="ECO:0000313" key="3">
    <source>
        <dbReference type="Proteomes" id="UP000198460"/>
    </source>
</evidence>
<feature type="compositionally biased region" description="Low complexity" evidence="1">
    <location>
        <begin position="1"/>
        <end position="14"/>
    </location>
</feature>
<evidence type="ECO:0000256" key="1">
    <source>
        <dbReference type="SAM" id="MobiDB-lite"/>
    </source>
</evidence>
<reference evidence="2 3" key="1">
    <citation type="submission" date="2017-04" db="EMBL/GenBank/DDBJ databases">
        <authorList>
            <person name="Afonso C.L."/>
            <person name="Miller P.J."/>
            <person name="Scott M.A."/>
            <person name="Spackman E."/>
            <person name="Goraichik I."/>
            <person name="Dimitrov K.M."/>
            <person name="Suarez D.L."/>
            <person name="Swayne D.E."/>
        </authorList>
    </citation>
    <scope>NUCLEOTIDE SEQUENCE [LARGE SCALE GENOMIC DNA]</scope>
    <source>
        <strain evidence="2">LMG 28154</strain>
    </source>
</reference>
<dbReference type="EMBL" id="FXAN01000087">
    <property type="protein sequence ID" value="SMG02034.1"/>
    <property type="molecule type" value="Genomic_DNA"/>
</dbReference>
<dbReference type="RefSeq" id="WP_089341643.1">
    <property type="nucleotide sequence ID" value="NZ_FXAN01000087.1"/>
</dbReference>
<dbReference type="Proteomes" id="UP000198460">
    <property type="component" value="Unassembled WGS sequence"/>
</dbReference>
<gene>
    <name evidence="2" type="ORF">BSIN_4794</name>
</gene>
<accession>A0A238H9N6</accession>
<feature type="region of interest" description="Disordered" evidence="1">
    <location>
        <begin position="1"/>
        <end position="48"/>
    </location>
</feature>
<proteinExistence type="predicted"/>
<sequence>MKPSALCPPALAPACAPPPAGIARGAPAPASRPAQPTAPPSDAKLSRPSARQIMDLPAEILTKIADHAGPDGRKSMRVAHSRLKQAAENNAALLITGRTELQQLLSSGHFSRPKKLTLIGDYETGDLDALPARMRGASVHLGRLPGEWDGAYLNRLLSAGIRPNPAAHAAGLSALPDEPGWPYFERLHRLGVSAGHAAAIAGIDVPAPPRTERFQQALFFQQHGFEAAEAADLAGVPQETNLIRRLRRTARPPEPVSARFVQTVQWRARSDPRYADFAARLGLGTDASPPRGGKPGLREGGR</sequence>
<feature type="compositionally biased region" description="Low complexity" evidence="1">
    <location>
        <begin position="21"/>
        <end position="35"/>
    </location>
</feature>
<organism evidence="2 3">
    <name type="scientific">Burkholderia singularis</name>
    <dbReference type="NCBI Taxonomy" id="1503053"/>
    <lineage>
        <taxon>Bacteria</taxon>
        <taxon>Pseudomonadati</taxon>
        <taxon>Pseudomonadota</taxon>
        <taxon>Betaproteobacteria</taxon>
        <taxon>Burkholderiales</taxon>
        <taxon>Burkholderiaceae</taxon>
        <taxon>Burkholderia</taxon>
        <taxon>pseudomallei group</taxon>
    </lineage>
</organism>
<protein>
    <submittedName>
        <fullName evidence="2">Uncharacterized protein</fullName>
    </submittedName>
</protein>
<name>A0A238H9N6_9BURK</name>
<feature type="region of interest" description="Disordered" evidence="1">
    <location>
        <begin position="280"/>
        <end position="302"/>
    </location>
</feature>
<dbReference type="AlphaFoldDB" id="A0A238H9N6"/>